<dbReference type="InterPro" id="IPR023271">
    <property type="entry name" value="Aquaporin-like"/>
</dbReference>
<accession>A0AAF0DE94</accession>
<dbReference type="PANTHER" id="PTHR19139:SF199">
    <property type="entry name" value="MIP17260P"/>
    <property type="match status" value="1"/>
</dbReference>
<feature type="transmembrane region" description="Helical" evidence="7">
    <location>
        <begin position="16"/>
        <end position="36"/>
    </location>
</feature>
<feature type="transmembrane region" description="Helical" evidence="7">
    <location>
        <begin position="76"/>
        <end position="94"/>
    </location>
</feature>
<evidence type="ECO:0000256" key="7">
    <source>
        <dbReference type="SAM" id="Phobius"/>
    </source>
</evidence>
<keyword evidence="5 7" id="KW-0472">Membrane</keyword>
<evidence type="ECO:0000256" key="1">
    <source>
        <dbReference type="ARBA" id="ARBA00004141"/>
    </source>
</evidence>
<protein>
    <submittedName>
        <fullName evidence="8">Aquaporin-1</fullName>
    </submittedName>
</protein>
<dbReference type="GO" id="GO:0015250">
    <property type="term" value="F:water channel activity"/>
    <property type="evidence" value="ECO:0007669"/>
    <property type="project" value="TreeGrafter"/>
</dbReference>
<keyword evidence="6" id="KW-0813">Transport</keyword>
<evidence type="ECO:0000256" key="3">
    <source>
        <dbReference type="ARBA" id="ARBA00022692"/>
    </source>
</evidence>
<dbReference type="Gene3D" id="1.20.1080.10">
    <property type="entry name" value="Glycerol uptake facilitator protein"/>
    <property type="match status" value="1"/>
</dbReference>
<evidence type="ECO:0000256" key="4">
    <source>
        <dbReference type="ARBA" id="ARBA00022989"/>
    </source>
</evidence>
<dbReference type="InterPro" id="IPR034294">
    <property type="entry name" value="Aquaporin_transptr"/>
</dbReference>
<comment type="subcellular location">
    <subcellularLocation>
        <location evidence="1">Membrane</location>
        <topology evidence="1">Multi-pass membrane protein</topology>
    </subcellularLocation>
</comment>
<proteinExistence type="inferred from homology"/>
<dbReference type="PRINTS" id="PR00783">
    <property type="entry name" value="MINTRINSICP"/>
</dbReference>
<organism evidence="8 9">
    <name type="scientific">Emydomyces testavorans</name>
    <dbReference type="NCBI Taxonomy" id="2070801"/>
    <lineage>
        <taxon>Eukaryota</taxon>
        <taxon>Fungi</taxon>
        <taxon>Dikarya</taxon>
        <taxon>Ascomycota</taxon>
        <taxon>Pezizomycotina</taxon>
        <taxon>Eurotiomycetes</taxon>
        <taxon>Eurotiomycetidae</taxon>
        <taxon>Onygenales</taxon>
        <taxon>Nannizziopsiaceae</taxon>
        <taxon>Emydomyces</taxon>
    </lineage>
</organism>
<gene>
    <name evidence="8" type="primary">AQY1</name>
    <name evidence="8" type="ORF">PRK78_001555</name>
</gene>
<name>A0AAF0DE94_9EURO</name>
<evidence type="ECO:0000256" key="5">
    <source>
        <dbReference type="ARBA" id="ARBA00023136"/>
    </source>
</evidence>
<keyword evidence="4 7" id="KW-1133">Transmembrane helix</keyword>
<dbReference type="Pfam" id="PF00230">
    <property type="entry name" value="MIP"/>
    <property type="match status" value="1"/>
</dbReference>
<reference evidence="8" key="1">
    <citation type="submission" date="2023-03" db="EMBL/GenBank/DDBJ databases">
        <title>Emydomyces testavorans Genome Sequence.</title>
        <authorList>
            <person name="Hoyer L."/>
        </authorList>
    </citation>
    <scope>NUCLEOTIDE SEQUENCE</scope>
    <source>
        <strain evidence="8">16-2883</strain>
    </source>
</reference>
<dbReference type="InterPro" id="IPR000425">
    <property type="entry name" value="MIP"/>
</dbReference>
<dbReference type="EMBL" id="CP120627">
    <property type="protein sequence ID" value="WEW56120.1"/>
    <property type="molecule type" value="Genomic_DNA"/>
</dbReference>
<dbReference type="AlphaFoldDB" id="A0AAF0DE94"/>
<keyword evidence="9" id="KW-1185">Reference proteome</keyword>
<evidence type="ECO:0000313" key="9">
    <source>
        <dbReference type="Proteomes" id="UP001219355"/>
    </source>
</evidence>
<feature type="transmembrane region" description="Helical" evidence="7">
    <location>
        <begin position="164"/>
        <end position="184"/>
    </location>
</feature>
<feature type="transmembrane region" description="Helical" evidence="7">
    <location>
        <begin position="209"/>
        <end position="229"/>
    </location>
</feature>
<feature type="transmembrane region" description="Helical" evidence="7">
    <location>
        <begin position="101"/>
        <end position="118"/>
    </location>
</feature>
<dbReference type="Proteomes" id="UP001219355">
    <property type="component" value="Chromosome 1"/>
</dbReference>
<dbReference type="PANTHER" id="PTHR19139">
    <property type="entry name" value="AQUAPORIN TRANSPORTER"/>
    <property type="match status" value="1"/>
</dbReference>
<feature type="transmembrane region" description="Helical" evidence="7">
    <location>
        <begin position="138"/>
        <end position="157"/>
    </location>
</feature>
<keyword evidence="3 6" id="KW-0812">Transmembrane</keyword>
<sequence length="256" mass="26792">MFSMSSDGLNSARNHLIAFVGEFVGTFMFLFTAFAGTQAANESTEPGIANLLYIASAFAAAVTVNAWIFFRVSGSAFNPVASLALWLLGAISLARAAVASVAHIAAGIAAAGAIYVLFPGPLTVQARMGPGVSVVQGLFIEAFLTGQLMIAVLMLAVEKQRATYLVPLVVGIAVFICEIAGARYSGGALSPARAFGPDLIKGDFAPYHWIYWAGPTIGSLGATGFYFLLKMLKYETCNPGADADGLDRFDGLDSKV</sequence>
<feature type="transmembrane region" description="Helical" evidence="7">
    <location>
        <begin position="48"/>
        <end position="70"/>
    </location>
</feature>
<evidence type="ECO:0000313" key="8">
    <source>
        <dbReference type="EMBL" id="WEW56120.1"/>
    </source>
</evidence>
<comment type="similarity">
    <text evidence="2 6">Belongs to the MIP/aquaporin (TC 1.A.8) family.</text>
</comment>
<evidence type="ECO:0000256" key="2">
    <source>
        <dbReference type="ARBA" id="ARBA00006175"/>
    </source>
</evidence>
<dbReference type="SUPFAM" id="SSF81338">
    <property type="entry name" value="Aquaporin-like"/>
    <property type="match status" value="1"/>
</dbReference>
<dbReference type="GO" id="GO:0005886">
    <property type="term" value="C:plasma membrane"/>
    <property type="evidence" value="ECO:0007669"/>
    <property type="project" value="TreeGrafter"/>
</dbReference>
<evidence type="ECO:0000256" key="6">
    <source>
        <dbReference type="RuleBase" id="RU000477"/>
    </source>
</evidence>